<gene>
    <name evidence="2" type="ORF">LZC95_05705</name>
</gene>
<dbReference type="SUPFAM" id="SSF51735">
    <property type="entry name" value="NAD(P)-binding Rossmann-fold domains"/>
    <property type="match status" value="1"/>
</dbReference>
<proteinExistence type="predicted"/>
<protein>
    <submittedName>
        <fullName evidence="2">NAD(P)-dependent oxidoreductase</fullName>
    </submittedName>
</protein>
<dbReference type="RefSeq" id="WP_394846947.1">
    <property type="nucleotide sequence ID" value="NZ_CP089982.1"/>
</dbReference>
<dbReference type="EMBL" id="CP089982">
    <property type="protein sequence ID" value="WXA96331.1"/>
    <property type="molecule type" value="Genomic_DNA"/>
</dbReference>
<keyword evidence="3" id="KW-1185">Reference proteome</keyword>
<dbReference type="PANTHER" id="PTHR43245">
    <property type="entry name" value="BIFUNCTIONAL POLYMYXIN RESISTANCE PROTEIN ARNA"/>
    <property type="match status" value="1"/>
</dbReference>
<dbReference type="Pfam" id="PF01370">
    <property type="entry name" value="Epimerase"/>
    <property type="match status" value="1"/>
</dbReference>
<evidence type="ECO:0000259" key="1">
    <source>
        <dbReference type="Pfam" id="PF01370"/>
    </source>
</evidence>
<dbReference type="InterPro" id="IPR001509">
    <property type="entry name" value="Epimerase_deHydtase"/>
</dbReference>
<dbReference type="PANTHER" id="PTHR43245:SF23">
    <property type="entry name" value="NAD(P)-BINDING DOMAIN-CONTAINING PROTEIN"/>
    <property type="match status" value="1"/>
</dbReference>
<sequence>MTHDIHRILLTGGAGYIGSVLVRQMLEQGHHVTVLDNFVAQPSGLLDCCAFPNFDVVRGDARDERLVPELVRKHDTIIPLAALVGSRICDIEPIAAESTMSRGIKLLLDHASPSQRFLYPATNSGYGVGKGDEPCTEESPLSPVSLYGRLKVEGEERILAHANGLAFRLATVFGVSPRMRRDLLVNDYVYRAVHDGTVVFFEGHRRRNFIHIRDVGRAFLHGLEHFETMKGRAYNVGLDDANLTRPQVCEAIRRHVPSFVYIEAPSGHDPDLRDCVVSSARIASTGFRPMCSLDQGIRQLVKCFTILPRAPYANA</sequence>
<dbReference type="InterPro" id="IPR036291">
    <property type="entry name" value="NAD(P)-bd_dom_sf"/>
</dbReference>
<dbReference type="CDD" id="cd08946">
    <property type="entry name" value="SDR_e"/>
    <property type="match status" value="1"/>
</dbReference>
<evidence type="ECO:0000313" key="2">
    <source>
        <dbReference type="EMBL" id="WXA96331.1"/>
    </source>
</evidence>
<dbReference type="InterPro" id="IPR050177">
    <property type="entry name" value="Lipid_A_modif_metabolic_enz"/>
</dbReference>
<evidence type="ECO:0000313" key="3">
    <source>
        <dbReference type="Proteomes" id="UP001379533"/>
    </source>
</evidence>
<name>A0ABZ2KCB4_9BACT</name>
<accession>A0ABZ2KCB4</accession>
<dbReference type="Proteomes" id="UP001379533">
    <property type="component" value="Chromosome"/>
</dbReference>
<dbReference type="Gene3D" id="3.40.50.720">
    <property type="entry name" value="NAD(P)-binding Rossmann-like Domain"/>
    <property type="match status" value="1"/>
</dbReference>
<reference evidence="2 3" key="1">
    <citation type="submission" date="2021-12" db="EMBL/GenBank/DDBJ databases">
        <title>Discovery of the Pendulisporaceae a myxobacterial family with distinct sporulation behavior and unique specialized metabolism.</title>
        <authorList>
            <person name="Garcia R."/>
            <person name="Popoff A."/>
            <person name="Bader C.D."/>
            <person name="Loehr J."/>
            <person name="Walesch S."/>
            <person name="Walt C."/>
            <person name="Boldt J."/>
            <person name="Bunk B."/>
            <person name="Haeckl F.J.F.P.J."/>
            <person name="Gunesch A.P."/>
            <person name="Birkelbach J."/>
            <person name="Nuebel U."/>
            <person name="Pietschmann T."/>
            <person name="Bach T."/>
            <person name="Mueller R."/>
        </authorList>
    </citation>
    <scope>NUCLEOTIDE SEQUENCE [LARGE SCALE GENOMIC DNA]</scope>
    <source>
        <strain evidence="2 3">MSr12523</strain>
    </source>
</reference>
<organism evidence="2 3">
    <name type="scientific">Pendulispora brunnea</name>
    <dbReference type="NCBI Taxonomy" id="2905690"/>
    <lineage>
        <taxon>Bacteria</taxon>
        <taxon>Pseudomonadati</taxon>
        <taxon>Myxococcota</taxon>
        <taxon>Myxococcia</taxon>
        <taxon>Myxococcales</taxon>
        <taxon>Sorangiineae</taxon>
        <taxon>Pendulisporaceae</taxon>
        <taxon>Pendulispora</taxon>
    </lineage>
</organism>
<feature type="domain" description="NAD-dependent epimerase/dehydratase" evidence="1">
    <location>
        <begin position="8"/>
        <end position="237"/>
    </location>
</feature>